<reference evidence="2 3" key="1">
    <citation type="journal article" date="2019" name="Emerg. Microbes Infect.">
        <title>Comprehensive subspecies identification of 175 nontuberculous mycobacteria species based on 7547 genomic profiles.</title>
        <authorList>
            <person name="Matsumoto Y."/>
            <person name="Kinjo T."/>
            <person name="Motooka D."/>
            <person name="Nabeya D."/>
            <person name="Jung N."/>
            <person name="Uechi K."/>
            <person name="Horii T."/>
            <person name="Iida T."/>
            <person name="Fujita J."/>
            <person name="Nakamura S."/>
        </authorList>
    </citation>
    <scope>NUCLEOTIDE SEQUENCE [LARGE SCALE GENOMIC DNA]</scope>
    <source>
        <strain evidence="2 3">JCM 17899</strain>
    </source>
</reference>
<evidence type="ECO:0000313" key="3">
    <source>
        <dbReference type="Proteomes" id="UP000467193"/>
    </source>
</evidence>
<dbReference type="Proteomes" id="UP000467193">
    <property type="component" value="Chromosome"/>
</dbReference>
<accession>A0A7I7QVI7</accession>
<dbReference type="KEGG" id="msei:MSEDJ_44070"/>
<sequence>MELHTYTLKSADALRRYTEEFWPRHVRTLRAYDITVRGVWIDADTDEHRVVALVDYPPGSDPTVLADRYRTSQDFDADHADFDDSLITARQTTRLKDISQSPSKSYRCATSHDLDPVLPSVSASERQR</sequence>
<dbReference type="EMBL" id="AP022588">
    <property type="protein sequence ID" value="BBY30311.1"/>
    <property type="molecule type" value="Genomic_DNA"/>
</dbReference>
<evidence type="ECO:0000313" key="2">
    <source>
        <dbReference type="EMBL" id="BBY30311.1"/>
    </source>
</evidence>
<evidence type="ECO:0008006" key="4">
    <source>
        <dbReference type="Google" id="ProtNLM"/>
    </source>
</evidence>
<proteinExistence type="predicted"/>
<evidence type="ECO:0000256" key="1">
    <source>
        <dbReference type="SAM" id="MobiDB-lite"/>
    </source>
</evidence>
<name>A0A7I7QVI7_9MYCO</name>
<organism evidence="2 3">
    <name type="scientific">Mycolicibacterium sediminis</name>
    <dbReference type="NCBI Taxonomy" id="1286180"/>
    <lineage>
        <taxon>Bacteria</taxon>
        <taxon>Bacillati</taxon>
        <taxon>Actinomycetota</taxon>
        <taxon>Actinomycetes</taxon>
        <taxon>Mycobacteriales</taxon>
        <taxon>Mycobacteriaceae</taxon>
        <taxon>Mycolicibacterium</taxon>
    </lineage>
</organism>
<gene>
    <name evidence="2" type="ORF">MSEDJ_44070</name>
</gene>
<dbReference type="RefSeq" id="WP_163799694.1">
    <property type="nucleotide sequence ID" value="NZ_AP022588.1"/>
</dbReference>
<dbReference type="AlphaFoldDB" id="A0A7I7QVI7"/>
<keyword evidence="3" id="KW-1185">Reference proteome</keyword>
<protein>
    <recommendedName>
        <fullName evidence="4">NIPSNAP family protein</fullName>
    </recommendedName>
</protein>
<feature type="region of interest" description="Disordered" evidence="1">
    <location>
        <begin position="98"/>
        <end position="128"/>
    </location>
</feature>